<accession>A0ABU4JRM2</accession>
<dbReference type="Pfam" id="PF11155">
    <property type="entry name" value="DUF2935"/>
    <property type="match status" value="2"/>
</dbReference>
<dbReference type="Proteomes" id="UP001281656">
    <property type="component" value="Unassembled WGS sequence"/>
</dbReference>
<dbReference type="SUPFAM" id="SSF158430">
    <property type="entry name" value="Bacillus cereus metalloprotein-like"/>
    <property type="match status" value="2"/>
</dbReference>
<protein>
    <submittedName>
        <fullName evidence="1">DUF2935 domain-containing protein</fullName>
    </submittedName>
</protein>
<dbReference type="InterPro" id="IPR021328">
    <property type="entry name" value="CotB-like"/>
</dbReference>
<proteinExistence type="predicted"/>
<name>A0ABU4JRM2_9CLOT</name>
<evidence type="ECO:0000313" key="2">
    <source>
        <dbReference type="Proteomes" id="UP001281656"/>
    </source>
</evidence>
<reference evidence="1 2" key="1">
    <citation type="submission" date="2023-04" db="EMBL/GenBank/DDBJ databases">
        <title>Clostridium tannerae sp. nov., isolated from the fecal material of an alpaca.</title>
        <authorList>
            <person name="Miller S."/>
            <person name="Hendry M."/>
            <person name="King J."/>
            <person name="Sankaranarayanan K."/>
            <person name="Lawson P.A."/>
        </authorList>
    </citation>
    <scope>NUCLEOTIDE SEQUENCE [LARGE SCALE GENOMIC DNA]</scope>
    <source>
        <strain evidence="1 2">A1-XYC3</strain>
    </source>
</reference>
<dbReference type="RefSeq" id="WP_318797386.1">
    <property type="nucleotide sequence ID" value="NZ_JARUJP010000005.1"/>
</dbReference>
<evidence type="ECO:0000313" key="1">
    <source>
        <dbReference type="EMBL" id="MDW8800801.1"/>
    </source>
</evidence>
<keyword evidence="2" id="KW-1185">Reference proteome</keyword>
<dbReference type="EMBL" id="JARUJP010000005">
    <property type="protein sequence ID" value="MDW8800801.1"/>
    <property type="molecule type" value="Genomic_DNA"/>
</dbReference>
<organism evidence="1 2">
    <name type="scientific">Clostridium tanneri</name>
    <dbReference type="NCBI Taxonomy" id="3037988"/>
    <lineage>
        <taxon>Bacteria</taxon>
        <taxon>Bacillati</taxon>
        <taxon>Bacillota</taxon>
        <taxon>Clostridia</taxon>
        <taxon>Eubacteriales</taxon>
        <taxon>Clostridiaceae</taxon>
        <taxon>Clostridium</taxon>
    </lineage>
</organism>
<comment type="caution">
    <text evidence="1">The sequence shown here is derived from an EMBL/GenBank/DDBJ whole genome shotgun (WGS) entry which is preliminary data.</text>
</comment>
<dbReference type="Gene3D" id="1.20.1260.120">
    <property type="entry name" value="Protein of unknown function DUF2935"/>
    <property type="match status" value="1"/>
</dbReference>
<sequence length="310" mass="35162">MLSDKDYIRHSLETNLFFLRIVKEHAIFAAASLPPRDITVSRQLVALKNTFEKLLARTVILANGIIGKEALSSGEFVTKLTLPAEKQTQALTGIPIDTRITQRELNLTAATQGKQTKQLLKQVSMLNKAAISGTNTAIIFKSNLLKNISTCKAFSYTYPSMLHHIIEESKFYVMLLTKLENKDGIDSIREMIEQEILWNDIMGDHSKFIRGYLDPTEVQLFQKANDFANTFDALQKQVNSLKKEPNRFPAVTKKSLNEVTELRNFKKQGTEGILACKIRSVMLPLLADHVTREANHYLRLLREFSTVHNV</sequence>
<gene>
    <name evidence="1" type="ORF">P8V03_06500</name>
</gene>